<dbReference type="Proteomes" id="UP000188268">
    <property type="component" value="Unassembled WGS sequence"/>
</dbReference>
<dbReference type="STRING" id="210143.A0A1R3GIR6"/>
<dbReference type="OMA" id="RFELECM"/>
<organism evidence="3 4">
    <name type="scientific">Corchorus capsularis</name>
    <name type="common">Jute</name>
    <dbReference type="NCBI Taxonomy" id="210143"/>
    <lineage>
        <taxon>Eukaryota</taxon>
        <taxon>Viridiplantae</taxon>
        <taxon>Streptophyta</taxon>
        <taxon>Embryophyta</taxon>
        <taxon>Tracheophyta</taxon>
        <taxon>Spermatophyta</taxon>
        <taxon>Magnoliopsida</taxon>
        <taxon>eudicotyledons</taxon>
        <taxon>Gunneridae</taxon>
        <taxon>Pentapetalae</taxon>
        <taxon>rosids</taxon>
        <taxon>malvids</taxon>
        <taxon>Malvales</taxon>
        <taxon>Malvaceae</taxon>
        <taxon>Grewioideae</taxon>
        <taxon>Apeibeae</taxon>
        <taxon>Corchorus</taxon>
    </lineage>
</organism>
<accession>A0A1R3GIR6</accession>
<reference evidence="3 4" key="1">
    <citation type="submission" date="2013-09" db="EMBL/GenBank/DDBJ databases">
        <title>Corchorus capsularis genome sequencing.</title>
        <authorList>
            <person name="Alam M."/>
            <person name="Haque M.S."/>
            <person name="Islam M.S."/>
            <person name="Emdad E.M."/>
            <person name="Islam M.M."/>
            <person name="Ahmed B."/>
            <person name="Halim A."/>
            <person name="Hossen Q.M.M."/>
            <person name="Hossain M.Z."/>
            <person name="Ahmed R."/>
            <person name="Khan M.M."/>
            <person name="Islam R."/>
            <person name="Rashid M.M."/>
            <person name="Khan S.A."/>
            <person name="Rahman M.S."/>
            <person name="Alam M."/>
        </authorList>
    </citation>
    <scope>NUCLEOTIDE SEQUENCE [LARGE SCALE GENOMIC DNA]</scope>
    <source>
        <strain evidence="4">cv. CVL-1</strain>
        <tissue evidence="3">Whole seedling</tissue>
    </source>
</reference>
<evidence type="ECO:0000256" key="2">
    <source>
        <dbReference type="ARBA" id="ARBA00022679"/>
    </source>
</evidence>
<dbReference type="PANTHER" id="PTHR31147">
    <property type="entry name" value="ACYL TRANSFERASE 4"/>
    <property type="match status" value="1"/>
</dbReference>
<dbReference type="GO" id="GO:0016740">
    <property type="term" value="F:transferase activity"/>
    <property type="evidence" value="ECO:0007669"/>
    <property type="project" value="UniProtKB-KW"/>
</dbReference>
<keyword evidence="4" id="KW-1185">Reference proteome</keyword>
<comment type="similarity">
    <text evidence="1">Belongs to the plant acyltransferase family.</text>
</comment>
<evidence type="ECO:0000313" key="3">
    <source>
        <dbReference type="EMBL" id="OMO57957.1"/>
    </source>
</evidence>
<dbReference type="InterPro" id="IPR050898">
    <property type="entry name" value="Plant_acyltransferase"/>
</dbReference>
<dbReference type="Gramene" id="OMO57957">
    <property type="protein sequence ID" value="OMO57957"/>
    <property type="gene ID" value="CCACVL1_25639"/>
</dbReference>
<evidence type="ECO:0000313" key="4">
    <source>
        <dbReference type="Proteomes" id="UP000188268"/>
    </source>
</evidence>
<keyword evidence="2 3" id="KW-0808">Transferase</keyword>
<evidence type="ECO:0000256" key="1">
    <source>
        <dbReference type="ARBA" id="ARBA00009861"/>
    </source>
</evidence>
<dbReference type="OrthoDB" id="444127at2759"/>
<dbReference type="AlphaFoldDB" id="A0A1R3GIR6"/>
<comment type="caution">
    <text evidence="3">The sequence shown here is derived from an EMBL/GenBank/DDBJ whole genome shotgun (WGS) entry which is preliminary data.</text>
</comment>
<protein>
    <submittedName>
        <fullName evidence="3">Transferase</fullName>
    </submittedName>
</protein>
<name>A0A1R3GIR6_COCAP</name>
<dbReference type="Pfam" id="PF02458">
    <property type="entry name" value="Transferase"/>
    <property type="match status" value="1"/>
</dbReference>
<dbReference type="EMBL" id="AWWV01014270">
    <property type="protein sequence ID" value="OMO57957.1"/>
    <property type="molecule type" value="Genomic_DNA"/>
</dbReference>
<sequence length="156" mass="17389">MANLSSSSLAFTVRRCEPELVSPAKPTPREYKLLSDIDDQESLRFQVPVIQFYHYNPSMQGKDPIKVIRDALAKTLVFYYPLAGRLREGLNNGKLMVDCTGEGVLLIEADADVTLEQIGDALHPPFPCFDELLYDVPGSDGILHCPLILIQVLFPL</sequence>
<dbReference type="InterPro" id="IPR023213">
    <property type="entry name" value="CAT-like_dom_sf"/>
</dbReference>
<dbReference type="PANTHER" id="PTHR31147:SF66">
    <property type="entry name" value="OS05G0315700 PROTEIN"/>
    <property type="match status" value="1"/>
</dbReference>
<dbReference type="Gene3D" id="3.30.559.10">
    <property type="entry name" value="Chloramphenicol acetyltransferase-like domain"/>
    <property type="match status" value="1"/>
</dbReference>
<gene>
    <name evidence="3" type="ORF">CCACVL1_25639</name>
</gene>
<proteinExistence type="inferred from homology"/>